<name>A0A0G0YVG2_9BACT</name>
<proteinExistence type="predicted"/>
<protein>
    <recommendedName>
        <fullName evidence="3">Four helix bundle protein</fullName>
    </recommendedName>
</protein>
<dbReference type="Pfam" id="PF05635">
    <property type="entry name" value="23S_rRNA_IVP"/>
    <property type="match status" value="1"/>
</dbReference>
<sequence>MCLIQIRGRRISLWLKNNFKQSILNFQKINMQYDLEERCSVFAENVVVLCKKIKLNDLNKSIIIQLIRSATSIGANYMEANGASSKKDFKNKIFICLKEARETKHWLRLLARLEEEHIRQCRILWQEVHELCLIFGKISSSC</sequence>
<comment type="caution">
    <text evidence="1">The sequence shown here is derived from an EMBL/GenBank/DDBJ whole genome shotgun (WGS) entry which is preliminary data.</text>
</comment>
<dbReference type="NCBIfam" id="TIGR02436">
    <property type="entry name" value="four helix bundle protein"/>
    <property type="match status" value="1"/>
</dbReference>
<accession>A0A0G0YVG2</accession>
<dbReference type="SUPFAM" id="SSF158446">
    <property type="entry name" value="IVS-encoded protein-like"/>
    <property type="match status" value="1"/>
</dbReference>
<reference evidence="1 2" key="1">
    <citation type="journal article" date="2015" name="Nature">
        <title>rRNA introns, odd ribosomes, and small enigmatic genomes across a large radiation of phyla.</title>
        <authorList>
            <person name="Brown C.T."/>
            <person name="Hug L.A."/>
            <person name="Thomas B.C."/>
            <person name="Sharon I."/>
            <person name="Castelle C.J."/>
            <person name="Singh A."/>
            <person name="Wilkins M.J."/>
            <person name="Williams K.H."/>
            <person name="Banfield J.F."/>
        </authorList>
    </citation>
    <scope>NUCLEOTIDE SEQUENCE [LARGE SCALE GENOMIC DNA]</scope>
</reference>
<dbReference type="EMBL" id="LCCW01000039">
    <property type="protein sequence ID" value="KKS40602.1"/>
    <property type="molecule type" value="Genomic_DNA"/>
</dbReference>
<dbReference type="Proteomes" id="UP000034516">
    <property type="component" value="Unassembled WGS sequence"/>
</dbReference>
<dbReference type="PANTHER" id="PTHR38471">
    <property type="entry name" value="FOUR HELIX BUNDLE PROTEIN"/>
    <property type="match status" value="1"/>
</dbReference>
<dbReference type="AlphaFoldDB" id="A0A0G0YVG2"/>
<organism evidence="1 2">
    <name type="scientific">Candidatus Kuenenbacteria bacterium GW2011_GWA2_42_15</name>
    <dbReference type="NCBI Taxonomy" id="1618677"/>
    <lineage>
        <taxon>Bacteria</taxon>
        <taxon>Candidatus Kueneniibacteriota</taxon>
    </lineage>
</organism>
<evidence type="ECO:0000313" key="1">
    <source>
        <dbReference type="EMBL" id="KKS40602.1"/>
    </source>
</evidence>
<dbReference type="InterPro" id="IPR012657">
    <property type="entry name" value="23S_rRNA-intervening_sequence"/>
</dbReference>
<dbReference type="PANTHER" id="PTHR38471:SF2">
    <property type="entry name" value="FOUR HELIX BUNDLE PROTEIN"/>
    <property type="match status" value="1"/>
</dbReference>
<evidence type="ECO:0008006" key="3">
    <source>
        <dbReference type="Google" id="ProtNLM"/>
    </source>
</evidence>
<dbReference type="InterPro" id="IPR036583">
    <property type="entry name" value="23S_rRNA_IVS_sf"/>
</dbReference>
<evidence type="ECO:0000313" key="2">
    <source>
        <dbReference type="Proteomes" id="UP000034516"/>
    </source>
</evidence>
<dbReference type="Gene3D" id="1.20.1440.60">
    <property type="entry name" value="23S rRNA-intervening sequence"/>
    <property type="match status" value="1"/>
</dbReference>
<dbReference type="PATRIC" id="fig|1618677.3.peg.698"/>
<gene>
    <name evidence="1" type="ORF">UV02_C0039G0017</name>
</gene>